<name>J8AUH1_BACCE</name>
<evidence type="ECO:0000313" key="2">
    <source>
        <dbReference type="Proteomes" id="UP000006600"/>
    </source>
</evidence>
<accession>J8AUH1</accession>
<dbReference type="AlphaFoldDB" id="J8AUH1"/>
<organism evidence="1 2">
    <name type="scientific">Bacillus cereus BAG5X1-1</name>
    <dbReference type="NCBI Taxonomy" id="1053189"/>
    <lineage>
        <taxon>Bacteria</taxon>
        <taxon>Bacillati</taxon>
        <taxon>Bacillota</taxon>
        <taxon>Bacilli</taxon>
        <taxon>Bacillales</taxon>
        <taxon>Bacillaceae</taxon>
        <taxon>Bacillus</taxon>
        <taxon>Bacillus cereus group</taxon>
    </lineage>
</organism>
<dbReference type="HOGENOM" id="CLU_147266_0_0_9"/>
<gene>
    <name evidence="1" type="ORF">IEE_03934</name>
</gene>
<comment type="caution">
    <text evidence="1">The sequence shown here is derived from an EMBL/GenBank/DDBJ whole genome shotgun (WGS) entry which is preliminary data.</text>
</comment>
<proteinExistence type="predicted"/>
<sequence length="101" mass="11975">MFDVNQNRFVTKAVQNIIPLELQQFLWLIIDCRKAAGDRLDYFQVFELRSDHEHQFVCNTQVSPPLQLEYKFTLNSKEVINCNVWLLDNGEYTTMLLPSDY</sequence>
<dbReference type="RefSeq" id="WP_002201300.1">
    <property type="nucleotide sequence ID" value="NZ_JH791996.1"/>
</dbReference>
<reference evidence="1 2" key="1">
    <citation type="submission" date="2012-04" db="EMBL/GenBank/DDBJ databases">
        <title>The Genome Sequence of Bacillus cereus BAG5X1-1.</title>
        <authorList>
            <consortium name="The Broad Institute Genome Sequencing Platform"/>
            <consortium name="The Broad Institute Genome Sequencing Center for Infectious Disease"/>
            <person name="Feldgarden M."/>
            <person name="Van der Auwera G.A."/>
            <person name="Mahillon J."/>
            <person name="Duprez V."/>
            <person name="Timmery S."/>
            <person name="Mattelet C."/>
            <person name="Dierick K."/>
            <person name="Sun M."/>
            <person name="Yu Z."/>
            <person name="Zhu L."/>
            <person name="Hu X."/>
            <person name="Shank E.B."/>
            <person name="Swiecicka I."/>
            <person name="Hansen B.M."/>
            <person name="Andrup L."/>
            <person name="Young S.K."/>
            <person name="Zeng Q."/>
            <person name="Gargeya S."/>
            <person name="Fitzgerald M."/>
            <person name="Haas B."/>
            <person name="Abouelleil A."/>
            <person name="Alvarado L."/>
            <person name="Arachchi H.M."/>
            <person name="Berlin A."/>
            <person name="Chapman S.B."/>
            <person name="Goldberg J."/>
            <person name="Griggs A."/>
            <person name="Gujja S."/>
            <person name="Hansen M."/>
            <person name="Howarth C."/>
            <person name="Imamovic A."/>
            <person name="Larimer J."/>
            <person name="McCowen C."/>
            <person name="Montmayeur A."/>
            <person name="Murphy C."/>
            <person name="Neiman D."/>
            <person name="Pearson M."/>
            <person name="Priest M."/>
            <person name="Roberts A."/>
            <person name="Saif S."/>
            <person name="Shea T."/>
            <person name="Sisk P."/>
            <person name="Sykes S."/>
            <person name="Wortman J."/>
            <person name="Nusbaum C."/>
            <person name="Birren B."/>
        </authorList>
    </citation>
    <scope>NUCLEOTIDE SEQUENCE [LARGE SCALE GENOMIC DNA]</scope>
    <source>
        <strain evidence="1 2">BAG5X1-1</strain>
    </source>
</reference>
<evidence type="ECO:0000313" key="1">
    <source>
        <dbReference type="EMBL" id="EJQ42369.1"/>
    </source>
</evidence>
<dbReference type="Gene3D" id="3.10.450.150">
    <property type="entry name" value="enterococcus faecalis protein"/>
    <property type="match status" value="1"/>
</dbReference>
<evidence type="ECO:0008006" key="3">
    <source>
        <dbReference type="Google" id="ProtNLM"/>
    </source>
</evidence>
<dbReference type="InterPro" id="IPR009303">
    <property type="entry name" value="DUF960"/>
</dbReference>
<dbReference type="Proteomes" id="UP000006600">
    <property type="component" value="Unassembled WGS sequence"/>
</dbReference>
<protein>
    <recommendedName>
        <fullName evidence="3">DUF960 domain-containing protein</fullName>
    </recommendedName>
</protein>
<dbReference type="EMBL" id="AHDJ01000034">
    <property type="protein sequence ID" value="EJQ42369.1"/>
    <property type="molecule type" value="Genomic_DNA"/>
</dbReference>
<dbReference type="Pfam" id="PF06124">
    <property type="entry name" value="DUF960"/>
    <property type="match status" value="1"/>
</dbReference>